<dbReference type="AlphaFoldDB" id="A0A420WUP2"/>
<evidence type="ECO:0000313" key="2">
    <source>
        <dbReference type="EMBL" id="RKQ97166.1"/>
    </source>
</evidence>
<sequence length="130" mass="14355">MATINWQNAPTAEEKLEKTKQGKLAEINRAAEAAVQSIRQQYPQFEIDTWTEQKAEAEAYQTDNSSPTPLLSGIAEGRGISLDELVQKVMAKVKLYRSAVAPVTGKRQRLEDEILAADTVEAVNAVEWPA</sequence>
<proteinExistence type="predicted"/>
<organism evidence="2 3">
    <name type="scientific">Kushneria sinocarnis</name>
    <dbReference type="NCBI Taxonomy" id="595502"/>
    <lineage>
        <taxon>Bacteria</taxon>
        <taxon>Pseudomonadati</taxon>
        <taxon>Pseudomonadota</taxon>
        <taxon>Gammaproteobacteria</taxon>
        <taxon>Oceanospirillales</taxon>
        <taxon>Halomonadaceae</taxon>
        <taxon>Kushneria</taxon>
    </lineage>
</organism>
<gene>
    <name evidence="2" type="ORF">C7446_2586</name>
</gene>
<dbReference type="OrthoDB" id="8596093at2"/>
<keyword evidence="3" id="KW-1185">Reference proteome</keyword>
<name>A0A420WUP2_9GAMM</name>
<feature type="compositionally biased region" description="Polar residues" evidence="1">
    <location>
        <begin position="1"/>
        <end position="10"/>
    </location>
</feature>
<dbReference type="Proteomes" id="UP000281975">
    <property type="component" value="Unassembled WGS sequence"/>
</dbReference>
<reference evidence="2 3" key="1">
    <citation type="submission" date="2018-10" db="EMBL/GenBank/DDBJ databases">
        <title>Genomic Encyclopedia of Type Strains, Phase IV (KMG-IV): sequencing the most valuable type-strain genomes for metagenomic binning, comparative biology and taxonomic classification.</title>
        <authorList>
            <person name="Goeker M."/>
        </authorList>
    </citation>
    <scope>NUCLEOTIDE SEQUENCE [LARGE SCALE GENOMIC DNA]</scope>
    <source>
        <strain evidence="2 3">DSM 23229</strain>
    </source>
</reference>
<accession>A0A420WUP2</accession>
<evidence type="ECO:0000256" key="1">
    <source>
        <dbReference type="SAM" id="MobiDB-lite"/>
    </source>
</evidence>
<dbReference type="EMBL" id="RBIN01000007">
    <property type="protein sequence ID" value="RKQ97166.1"/>
    <property type="molecule type" value="Genomic_DNA"/>
</dbReference>
<dbReference type="RefSeq" id="WP_121173498.1">
    <property type="nucleotide sequence ID" value="NZ_RBIN01000007.1"/>
</dbReference>
<feature type="region of interest" description="Disordered" evidence="1">
    <location>
        <begin position="1"/>
        <end position="21"/>
    </location>
</feature>
<comment type="caution">
    <text evidence="2">The sequence shown here is derived from an EMBL/GenBank/DDBJ whole genome shotgun (WGS) entry which is preliminary data.</text>
</comment>
<evidence type="ECO:0000313" key="3">
    <source>
        <dbReference type="Proteomes" id="UP000281975"/>
    </source>
</evidence>
<evidence type="ECO:0008006" key="4">
    <source>
        <dbReference type="Google" id="ProtNLM"/>
    </source>
</evidence>
<protein>
    <recommendedName>
        <fullName evidence="4">DUF4376 domain-containing protein</fullName>
    </recommendedName>
</protein>